<keyword evidence="6" id="KW-1185">Reference proteome</keyword>
<dbReference type="Pfam" id="PF00534">
    <property type="entry name" value="Glycos_transf_1"/>
    <property type="match status" value="1"/>
</dbReference>
<gene>
    <name evidence="5" type="ORF">GCM10022223_66770</name>
</gene>
<evidence type="ECO:0000256" key="1">
    <source>
        <dbReference type="ARBA" id="ARBA00022676"/>
    </source>
</evidence>
<organism evidence="5 6">
    <name type="scientific">Kineosporia mesophila</name>
    <dbReference type="NCBI Taxonomy" id="566012"/>
    <lineage>
        <taxon>Bacteria</taxon>
        <taxon>Bacillati</taxon>
        <taxon>Actinomycetota</taxon>
        <taxon>Actinomycetes</taxon>
        <taxon>Kineosporiales</taxon>
        <taxon>Kineosporiaceae</taxon>
        <taxon>Kineosporia</taxon>
    </lineage>
</organism>
<keyword evidence="2" id="KW-0808">Transferase</keyword>
<dbReference type="Proteomes" id="UP001501074">
    <property type="component" value="Unassembled WGS sequence"/>
</dbReference>
<dbReference type="PANTHER" id="PTHR12526:SF595">
    <property type="entry name" value="BLL5217 PROTEIN"/>
    <property type="match status" value="1"/>
</dbReference>
<evidence type="ECO:0000256" key="2">
    <source>
        <dbReference type="ARBA" id="ARBA00022679"/>
    </source>
</evidence>
<evidence type="ECO:0000259" key="4">
    <source>
        <dbReference type="Pfam" id="PF13439"/>
    </source>
</evidence>
<dbReference type="Pfam" id="PF13439">
    <property type="entry name" value="Glyco_transf_4"/>
    <property type="match status" value="1"/>
</dbReference>
<dbReference type="EMBL" id="BAAAZO010000012">
    <property type="protein sequence ID" value="GAA3638414.1"/>
    <property type="molecule type" value="Genomic_DNA"/>
</dbReference>
<feature type="domain" description="Glycosyl transferase family 1" evidence="3">
    <location>
        <begin position="176"/>
        <end position="320"/>
    </location>
</feature>
<keyword evidence="1" id="KW-0328">Glycosyltransferase</keyword>
<evidence type="ECO:0000313" key="6">
    <source>
        <dbReference type="Proteomes" id="UP001501074"/>
    </source>
</evidence>
<dbReference type="SUPFAM" id="SSF53756">
    <property type="entry name" value="UDP-Glycosyltransferase/glycogen phosphorylase"/>
    <property type="match status" value="1"/>
</dbReference>
<evidence type="ECO:0000259" key="3">
    <source>
        <dbReference type="Pfam" id="PF00534"/>
    </source>
</evidence>
<dbReference type="Gene3D" id="3.40.50.2000">
    <property type="entry name" value="Glycogen Phosphorylase B"/>
    <property type="match status" value="2"/>
</dbReference>
<protein>
    <submittedName>
        <fullName evidence="5">Glycosyltransferase family 4 protein</fullName>
    </submittedName>
</protein>
<feature type="domain" description="Glycosyltransferase subfamily 4-like N-terminal" evidence="4">
    <location>
        <begin position="15"/>
        <end position="168"/>
    </location>
</feature>
<proteinExistence type="predicted"/>
<name>A0ABP7ARH6_9ACTN</name>
<dbReference type="InterPro" id="IPR028098">
    <property type="entry name" value="Glyco_trans_4-like_N"/>
</dbReference>
<sequence length="362" mass="39386">MLAHLHHPIAEPFAGGMEMHTRLVADELVRRGHDVTLFARENSSTQARLVPILDDSFVYGTVRHSHSRDEALDGAMRRALARIEDGGFDLVLNNSLSPLPYRDLDGHPMLTVLHTPPTLEKVNAVIEAPGWKPGARHTFVAVSRFTAMAWRSLLPEVGVVPNGIDLDQWRAVAGQERGLAVWSARITPEKGLHLAIDAARAAGLHLEFTGIVGDPQYFEDEIRPRTGPDVRYRGHLTHEQLATQLSKAEVFLATPLWDEPFGLAMVEAMACGTPVAALPNGACPEVVLPSGGAVADKASVDGLAAAIDEARTMNRRKVRRHARRYDARTMMNQYEALMLDLARLPAAESASGPGPLPDSLSA</sequence>
<accession>A0ABP7ARH6</accession>
<dbReference type="PANTHER" id="PTHR12526">
    <property type="entry name" value="GLYCOSYLTRANSFERASE"/>
    <property type="match status" value="1"/>
</dbReference>
<dbReference type="InterPro" id="IPR001296">
    <property type="entry name" value="Glyco_trans_1"/>
</dbReference>
<comment type="caution">
    <text evidence="5">The sequence shown here is derived from an EMBL/GenBank/DDBJ whole genome shotgun (WGS) entry which is preliminary data.</text>
</comment>
<reference evidence="6" key="1">
    <citation type="journal article" date="2019" name="Int. J. Syst. Evol. Microbiol.">
        <title>The Global Catalogue of Microorganisms (GCM) 10K type strain sequencing project: providing services to taxonomists for standard genome sequencing and annotation.</title>
        <authorList>
            <consortium name="The Broad Institute Genomics Platform"/>
            <consortium name="The Broad Institute Genome Sequencing Center for Infectious Disease"/>
            <person name="Wu L."/>
            <person name="Ma J."/>
        </authorList>
    </citation>
    <scope>NUCLEOTIDE SEQUENCE [LARGE SCALE GENOMIC DNA]</scope>
    <source>
        <strain evidence="6">JCM 16902</strain>
    </source>
</reference>
<evidence type="ECO:0000313" key="5">
    <source>
        <dbReference type="EMBL" id="GAA3638414.1"/>
    </source>
</evidence>